<proteinExistence type="predicted"/>
<evidence type="ECO:0000256" key="1">
    <source>
        <dbReference type="SAM" id="MobiDB-lite"/>
    </source>
</evidence>
<dbReference type="Pfam" id="PF13843">
    <property type="entry name" value="DDE_Tnp_1_7"/>
    <property type="match status" value="2"/>
</dbReference>
<feature type="compositionally biased region" description="Basic and acidic residues" evidence="1">
    <location>
        <begin position="154"/>
        <end position="176"/>
    </location>
</feature>
<evidence type="ECO:0000313" key="4">
    <source>
        <dbReference type="Proteomes" id="UP000770661"/>
    </source>
</evidence>
<dbReference type="PANTHER" id="PTHR46599:SF6">
    <property type="entry name" value="DUAL SPECIFICITY PHOSPHATASE 26"/>
    <property type="match status" value="1"/>
</dbReference>
<gene>
    <name evidence="3" type="primary">PGBD4_8</name>
    <name evidence="3" type="ORF">GWK47_046908</name>
</gene>
<feature type="compositionally biased region" description="Acidic residues" evidence="1">
    <location>
        <begin position="109"/>
        <end position="119"/>
    </location>
</feature>
<accession>A0A8J4Y6U3</accession>
<feature type="region of interest" description="Disordered" evidence="1">
    <location>
        <begin position="1"/>
        <end position="214"/>
    </location>
</feature>
<feature type="compositionally biased region" description="Acidic residues" evidence="1">
    <location>
        <begin position="19"/>
        <end position="46"/>
    </location>
</feature>
<name>A0A8J4Y6U3_CHIOP</name>
<sequence>MASSSSLIDEQIMERMFESDEDASDAEAVENDAVETDDCFEDEEEVVSACQEASPQVASPPLGPDAANSSPPPAERGSQSSDSMQQGCKRQLSRASTSFKKRGERSISYEEDDEEEVDEPMMMSPSTTVLTTRDSLQDAPGTSRTPSRPRRLRNSKDTDPISNEDIERLSSNEVKSRKQNTGVLRPSVGEPIKKISQPSMKAKDGTRWRRDPNASLPRIVPSRIVKGSATAECDGASTAGDYLSMFIDDTMLEKICVHTNAKIDKLAGSYKQHEQYTVRHVELIEMKAFIGLLIIAGVRKDNHLPVASMWSRIVGASIYRATMTERRFSFLLRAIRFDDRMTRPQRLQGDRLAPIRVLWDAFVEHCIANYSPGAHLTVDEQLVAFRGNCAFRMYIANKHANHLLKHQRPQQSGFTPGKSTTNCILALRVLVECRLIFESMEVLVMALEALHEEAKPLGLEVSWLKTKVQVFGGFLDETVQSVHACGEDIEILYGLKIVMVCDAESHYMLNAIPYLGKGTIQLKKNESLGKHLVLKLTSNCGWSGRTVTADNWFSSLPLALELKKAGMEYVGTIRSKPYIPTELIHMKIEIGESVAVFNHEHNVTLQCTRANKTKRVHILSTMHHIPTVVEKKRTNIQVFYNATKGGVDTFDQVCGASSCSRKTRRWPLCMFFGIINIALNNSFIISCSKTTRQVQRRDFNIDAAYSMCRPWAVYRLAMFPFLSRALKVTIQHTFELSDDHSTPLTRQTKTETRKKCYICPTGTNIKTRIVCASCQRSVCTHHGVVVCHYCN</sequence>
<feature type="compositionally biased region" description="Basic and acidic residues" evidence="1">
    <location>
        <begin position="201"/>
        <end position="212"/>
    </location>
</feature>
<evidence type="ECO:0000313" key="3">
    <source>
        <dbReference type="EMBL" id="KAG0721213.1"/>
    </source>
</evidence>
<dbReference type="PANTHER" id="PTHR46599">
    <property type="entry name" value="PIGGYBAC TRANSPOSABLE ELEMENT-DERIVED PROTEIN 4"/>
    <property type="match status" value="1"/>
</dbReference>
<feature type="compositionally biased region" description="Polar residues" evidence="1">
    <location>
        <begin position="124"/>
        <end position="134"/>
    </location>
</feature>
<feature type="domain" description="PiggyBac transposable element-derived protein" evidence="2">
    <location>
        <begin position="241"/>
        <end position="402"/>
    </location>
</feature>
<dbReference type="OrthoDB" id="10049986at2759"/>
<reference evidence="3" key="1">
    <citation type="submission" date="2020-07" db="EMBL/GenBank/DDBJ databases">
        <title>The High-quality genome of the commercially important snow crab, Chionoecetes opilio.</title>
        <authorList>
            <person name="Jeong J.-H."/>
            <person name="Ryu S."/>
        </authorList>
    </citation>
    <scope>NUCLEOTIDE SEQUENCE</scope>
    <source>
        <strain evidence="3">MADBK_172401_WGS</strain>
        <tissue evidence="3">Digestive gland</tissue>
    </source>
</reference>
<feature type="domain" description="PiggyBac transposable element-derived protein" evidence="2">
    <location>
        <begin position="493"/>
        <end position="683"/>
    </location>
</feature>
<dbReference type="AlphaFoldDB" id="A0A8J4Y6U3"/>
<protein>
    <submittedName>
        <fullName evidence="3">PiggyBac transposable element-derived protein 4</fullName>
    </submittedName>
</protein>
<organism evidence="3 4">
    <name type="scientific">Chionoecetes opilio</name>
    <name type="common">Atlantic snow crab</name>
    <name type="synonym">Cancer opilio</name>
    <dbReference type="NCBI Taxonomy" id="41210"/>
    <lineage>
        <taxon>Eukaryota</taxon>
        <taxon>Metazoa</taxon>
        <taxon>Ecdysozoa</taxon>
        <taxon>Arthropoda</taxon>
        <taxon>Crustacea</taxon>
        <taxon>Multicrustacea</taxon>
        <taxon>Malacostraca</taxon>
        <taxon>Eumalacostraca</taxon>
        <taxon>Eucarida</taxon>
        <taxon>Decapoda</taxon>
        <taxon>Pleocyemata</taxon>
        <taxon>Brachyura</taxon>
        <taxon>Eubrachyura</taxon>
        <taxon>Majoidea</taxon>
        <taxon>Majidae</taxon>
        <taxon>Chionoecetes</taxon>
    </lineage>
</organism>
<dbReference type="InterPro" id="IPR029526">
    <property type="entry name" value="PGBD"/>
</dbReference>
<comment type="caution">
    <text evidence="3">The sequence shown here is derived from an EMBL/GenBank/DDBJ whole genome shotgun (WGS) entry which is preliminary data.</text>
</comment>
<keyword evidence="4" id="KW-1185">Reference proteome</keyword>
<evidence type="ECO:0000259" key="2">
    <source>
        <dbReference type="Pfam" id="PF13843"/>
    </source>
</evidence>
<feature type="compositionally biased region" description="Polar residues" evidence="1">
    <location>
        <begin position="77"/>
        <end position="98"/>
    </location>
</feature>
<dbReference type="EMBL" id="JACEEZ010011545">
    <property type="protein sequence ID" value="KAG0721213.1"/>
    <property type="molecule type" value="Genomic_DNA"/>
</dbReference>
<dbReference type="Proteomes" id="UP000770661">
    <property type="component" value="Unassembled WGS sequence"/>
</dbReference>